<gene>
    <name evidence="11" type="ORF">GSCOC_T00010785001</name>
</gene>
<evidence type="ECO:0000256" key="7">
    <source>
        <dbReference type="ARBA" id="ARBA00023242"/>
    </source>
</evidence>
<evidence type="ECO:0000256" key="1">
    <source>
        <dbReference type="ARBA" id="ARBA00022723"/>
    </source>
</evidence>
<keyword evidence="3 9" id="KW-0862">Zinc</keyword>
<dbReference type="OrthoDB" id="1927254at2759"/>
<dbReference type="GO" id="GO:0003700">
    <property type="term" value="F:DNA-binding transcription factor activity"/>
    <property type="evidence" value="ECO:0007669"/>
    <property type="project" value="UniProtKB-UniRule"/>
</dbReference>
<accession>A0A068VCG9</accession>
<dbReference type="STRING" id="49390.A0A068VCG9"/>
<evidence type="ECO:0000256" key="5">
    <source>
        <dbReference type="ARBA" id="ARBA00023125"/>
    </source>
</evidence>
<dbReference type="PROSITE" id="PS50884">
    <property type="entry name" value="ZF_DOF_2"/>
    <property type="match status" value="1"/>
</dbReference>
<dbReference type="InParanoid" id="A0A068VCG9"/>
<dbReference type="InterPro" id="IPR045174">
    <property type="entry name" value="Dof"/>
</dbReference>
<evidence type="ECO:0000256" key="2">
    <source>
        <dbReference type="ARBA" id="ARBA00022771"/>
    </source>
</evidence>
<organism evidence="11 12">
    <name type="scientific">Coffea canephora</name>
    <name type="common">Robusta coffee</name>
    <dbReference type="NCBI Taxonomy" id="49390"/>
    <lineage>
        <taxon>Eukaryota</taxon>
        <taxon>Viridiplantae</taxon>
        <taxon>Streptophyta</taxon>
        <taxon>Embryophyta</taxon>
        <taxon>Tracheophyta</taxon>
        <taxon>Spermatophyta</taxon>
        <taxon>Magnoliopsida</taxon>
        <taxon>eudicotyledons</taxon>
        <taxon>Gunneridae</taxon>
        <taxon>Pentapetalae</taxon>
        <taxon>asterids</taxon>
        <taxon>lamiids</taxon>
        <taxon>Gentianales</taxon>
        <taxon>Rubiaceae</taxon>
        <taxon>Ixoroideae</taxon>
        <taxon>Gardenieae complex</taxon>
        <taxon>Bertiereae - Coffeeae clade</taxon>
        <taxon>Coffeeae</taxon>
        <taxon>Coffea</taxon>
    </lineage>
</organism>
<dbReference type="InterPro" id="IPR003851">
    <property type="entry name" value="Znf_Dof"/>
</dbReference>
<keyword evidence="5 8" id="KW-0238">DNA-binding</keyword>
<evidence type="ECO:0000313" key="11">
    <source>
        <dbReference type="EMBL" id="CDP18545.1"/>
    </source>
</evidence>
<keyword evidence="7 8" id="KW-0539">Nucleus</keyword>
<comment type="subcellular location">
    <subcellularLocation>
        <location evidence="8 9">Nucleus</location>
    </subcellularLocation>
</comment>
<proteinExistence type="predicted"/>
<name>A0A068VCG9_COFCA</name>
<dbReference type="EMBL" id="HG739337">
    <property type="protein sequence ID" value="CDP18545.1"/>
    <property type="molecule type" value="Genomic_DNA"/>
</dbReference>
<evidence type="ECO:0000256" key="6">
    <source>
        <dbReference type="ARBA" id="ARBA00023163"/>
    </source>
</evidence>
<dbReference type="GO" id="GO:0008270">
    <property type="term" value="F:zinc ion binding"/>
    <property type="evidence" value="ECO:0007669"/>
    <property type="project" value="UniProtKB-KW"/>
</dbReference>
<dbReference type="AlphaFoldDB" id="A0A068VCG9"/>
<keyword evidence="1 9" id="KW-0479">Metal-binding</keyword>
<evidence type="ECO:0000313" key="12">
    <source>
        <dbReference type="Proteomes" id="UP000295252"/>
    </source>
</evidence>
<keyword evidence="6 9" id="KW-0804">Transcription</keyword>
<dbReference type="GO" id="GO:0005634">
    <property type="term" value="C:nucleus"/>
    <property type="evidence" value="ECO:0007669"/>
    <property type="project" value="UniProtKB-SubCell"/>
</dbReference>
<dbReference type="GO" id="GO:0003677">
    <property type="term" value="F:DNA binding"/>
    <property type="evidence" value="ECO:0007669"/>
    <property type="project" value="UniProtKB-UniRule"/>
</dbReference>
<protein>
    <recommendedName>
        <fullName evidence="9">Dof zinc finger protein</fullName>
    </recommendedName>
</protein>
<dbReference type="PANTHER" id="PTHR31992:SF285">
    <property type="entry name" value="DOF ZINC FINGER PROTEIN DOF4.6"/>
    <property type="match status" value="1"/>
</dbReference>
<evidence type="ECO:0000256" key="3">
    <source>
        <dbReference type="ARBA" id="ARBA00022833"/>
    </source>
</evidence>
<dbReference type="Proteomes" id="UP000295252">
    <property type="component" value="Chromosome X"/>
</dbReference>
<sequence>MEVIVAPNGSNTSCSKPGSLEGKVSPQKKQVLNCSKGNSTNTKFCYYNSCSLSQPRYFCKTCRRYWTERRSLRNISIGEGSSSSSTSSSVSSSKKLLDLITIWKEWDFGKGWEEKRKREQREGEKERGERDVKKEKETMWALCRKLKRGRIYFTFSPIFAKIFIFMQIFNAKFYWSERVEILNYPKIVMKPMEEIVVHNGSATSCSKLGSLEREVRSQKEQTLNCLRCNSTNTKWIFEKYPSWRRFRKEQKIIIIIFFFSGVIIKEVC</sequence>
<keyword evidence="12" id="KW-1185">Reference proteome</keyword>
<dbReference type="PANTHER" id="PTHR31992">
    <property type="entry name" value="DOF ZINC FINGER PROTEIN DOF1.4-RELATED"/>
    <property type="match status" value="1"/>
</dbReference>
<evidence type="ECO:0000256" key="8">
    <source>
        <dbReference type="PROSITE-ProRule" id="PRU00071"/>
    </source>
</evidence>
<evidence type="ECO:0000256" key="4">
    <source>
        <dbReference type="ARBA" id="ARBA00023015"/>
    </source>
</evidence>
<keyword evidence="4 9" id="KW-0805">Transcription regulation</keyword>
<feature type="domain" description="Dof-type" evidence="10">
    <location>
        <begin position="32"/>
        <end position="86"/>
    </location>
</feature>
<evidence type="ECO:0000256" key="9">
    <source>
        <dbReference type="RuleBase" id="RU369094"/>
    </source>
</evidence>
<comment type="function">
    <text evidence="9">Transcription factor that binds specifically to a 5'-AA[AG]G-3' consensus core sequence.</text>
</comment>
<dbReference type="Gramene" id="CDP18545">
    <property type="protein sequence ID" value="CDP18545"/>
    <property type="gene ID" value="GSCOC_T00010785001"/>
</dbReference>
<reference evidence="12" key="1">
    <citation type="journal article" date="2014" name="Science">
        <title>The coffee genome provides insight into the convergent evolution of caffeine biosynthesis.</title>
        <authorList>
            <person name="Denoeud F."/>
            <person name="Carretero-Paulet L."/>
            <person name="Dereeper A."/>
            <person name="Droc G."/>
            <person name="Guyot R."/>
            <person name="Pietrella M."/>
            <person name="Zheng C."/>
            <person name="Alberti A."/>
            <person name="Anthony F."/>
            <person name="Aprea G."/>
            <person name="Aury J.M."/>
            <person name="Bento P."/>
            <person name="Bernard M."/>
            <person name="Bocs S."/>
            <person name="Campa C."/>
            <person name="Cenci A."/>
            <person name="Combes M.C."/>
            <person name="Crouzillat D."/>
            <person name="Da Silva C."/>
            <person name="Daddiego L."/>
            <person name="De Bellis F."/>
            <person name="Dussert S."/>
            <person name="Garsmeur O."/>
            <person name="Gayraud T."/>
            <person name="Guignon V."/>
            <person name="Jahn K."/>
            <person name="Jamilloux V."/>
            <person name="Joet T."/>
            <person name="Labadie K."/>
            <person name="Lan T."/>
            <person name="Leclercq J."/>
            <person name="Lepelley M."/>
            <person name="Leroy T."/>
            <person name="Li L.T."/>
            <person name="Librado P."/>
            <person name="Lopez L."/>
            <person name="Munoz A."/>
            <person name="Noel B."/>
            <person name="Pallavicini A."/>
            <person name="Perrotta G."/>
            <person name="Poncet V."/>
            <person name="Pot D."/>
            <person name="Priyono X."/>
            <person name="Rigoreau M."/>
            <person name="Rouard M."/>
            <person name="Rozas J."/>
            <person name="Tranchant-Dubreuil C."/>
            <person name="VanBuren R."/>
            <person name="Zhang Q."/>
            <person name="Andrade A.C."/>
            <person name="Argout X."/>
            <person name="Bertrand B."/>
            <person name="de Kochko A."/>
            <person name="Graziosi G."/>
            <person name="Henry R.J."/>
            <person name="Jayarama X."/>
            <person name="Ming R."/>
            <person name="Nagai C."/>
            <person name="Rounsley S."/>
            <person name="Sankoff D."/>
            <person name="Giuliano G."/>
            <person name="Albert V.A."/>
            <person name="Wincker P."/>
            <person name="Lashermes P."/>
        </authorList>
    </citation>
    <scope>NUCLEOTIDE SEQUENCE [LARGE SCALE GENOMIC DNA]</scope>
    <source>
        <strain evidence="12">cv. DH200-94</strain>
    </source>
</reference>
<keyword evidence="2 8" id="KW-0863">Zinc-finger</keyword>
<dbReference type="Pfam" id="PF02701">
    <property type="entry name" value="Zn_ribbon_Dof"/>
    <property type="match status" value="1"/>
</dbReference>
<evidence type="ECO:0000259" key="10">
    <source>
        <dbReference type="PROSITE" id="PS50884"/>
    </source>
</evidence>